<dbReference type="PROSITE" id="PS00562">
    <property type="entry name" value="CBM1_1"/>
    <property type="match status" value="1"/>
</dbReference>
<sequence length="529" mass="56288">MFHAAALLSFSLLAVAYGQQVGTNKAETHPPVTWQTCTAGGTCTTKSASIVLDANWRWLHSTSGYTNCYTGNSWDETLCPDPVTCAKNCAVDGADYSGTYGITASGNAVTLKFVTKSEGTNVGSRVYLMASDNTKYEMFKLKNKEFTFDVDVSNLPCGVNGALYFSHMDADGGLSTQPNNKAGAKYGTGYCDAQCPHDIKFISGEANVIDWNGSADDPNAGKGKYGTCCSEMDIWEANKISTAYTPHSCNTDGPYRCEGDECGDGDNRYGGVCDKDGCDFNSFRMGEKEFYGPGMTLDTTKKMTVITQFVTADGTDTGALTEIRRVYVQDGKVIQNSKTNIPGMDPYDSITADFCAAQKTVFDNTDVFTNSGGFSAIDKSFTEGVVLVLSIWDDHEANLLWLDSNMPAEGDASVPGVARGTCPTDSGVPAELEAASPNSSVTFSNIKFGPIGSTYASSGTLTTTQGGATTTTRTPTTTTTTTRPTTTSNPTTGGAQQWGQCGGVTWTGPTSCVSPFTCTKLNDYYYQCL</sequence>
<comment type="catalytic activity">
    <reaction evidence="1">
        <text>Hydrolysis of (1-&gt;4)-beta-D-glucosidic linkages in cellulose and cellotetraose, releasing cellobiose from the non-reducing ends of the chains.</text>
        <dbReference type="EC" id="3.2.1.91"/>
    </reaction>
</comment>
<evidence type="ECO:0000256" key="11">
    <source>
        <dbReference type="RuleBase" id="RU361164"/>
    </source>
</evidence>
<evidence type="ECO:0000256" key="2">
    <source>
        <dbReference type="ARBA" id="ARBA00006044"/>
    </source>
</evidence>
<dbReference type="PROSITE" id="PS51164">
    <property type="entry name" value="CBM1_2"/>
    <property type="match status" value="1"/>
</dbReference>
<evidence type="ECO:0000256" key="5">
    <source>
        <dbReference type="ARBA" id="ARBA00023001"/>
    </source>
</evidence>
<keyword evidence="9 11" id="KW-0326">Glycosidase</keyword>
<feature type="compositionally biased region" description="Low complexity" evidence="12">
    <location>
        <begin position="459"/>
        <end position="494"/>
    </location>
</feature>
<dbReference type="GO" id="GO:0030245">
    <property type="term" value="P:cellulose catabolic process"/>
    <property type="evidence" value="ECO:0007669"/>
    <property type="project" value="UniProtKB-KW"/>
</dbReference>
<gene>
    <name evidence="15" type="ORF">M408DRAFT_29814</name>
</gene>
<keyword evidence="4 11" id="KW-0378">Hydrolase</keyword>
<dbReference type="InterPro" id="IPR035971">
    <property type="entry name" value="CBD_sf"/>
</dbReference>
<feature type="signal peptide" evidence="13">
    <location>
        <begin position="1"/>
        <end position="18"/>
    </location>
</feature>
<feature type="region of interest" description="Disordered" evidence="12">
    <location>
        <begin position="459"/>
        <end position="496"/>
    </location>
</feature>
<keyword evidence="7" id="KW-0325">Glycoprotein</keyword>
<reference evidence="16" key="2">
    <citation type="submission" date="2015-01" db="EMBL/GenBank/DDBJ databases">
        <title>Evolutionary Origins and Diversification of the Mycorrhizal Mutualists.</title>
        <authorList>
            <consortium name="DOE Joint Genome Institute"/>
            <consortium name="Mycorrhizal Genomics Consortium"/>
            <person name="Kohler A."/>
            <person name="Kuo A."/>
            <person name="Nagy L.G."/>
            <person name="Floudas D."/>
            <person name="Copeland A."/>
            <person name="Barry K.W."/>
            <person name="Cichocki N."/>
            <person name="Veneault-Fourrey C."/>
            <person name="LaButti K."/>
            <person name="Lindquist E.A."/>
            <person name="Lipzen A."/>
            <person name="Lundell T."/>
            <person name="Morin E."/>
            <person name="Murat C."/>
            <person name="Riley R."/>
            <person name="Ohm R."/>
            <person name="Sun H."/>
            <person name="Tunlid A."/>
            <person name="Henrissat B."/>
            <person name="Grigoriev I.V."/>
            <person name="Hibbett D.S."/>
            <person name="Martin F."/>
        </authorList>
    </citation>
    <scope>NUCLEOTIDE SEQUENCE [LARGE SCALE GENOMIC DNA]</scope>
    <source>
        <strain evidence="16">MAFF 305830</strain>
    </source>
</reference>
<comment type="similarity">
    <text evidence="2 11">Belongs to the glycosyl hydrolase 7 (cellulase C) family.</text>
</comment>
<dbReference type="InterPro" id="IPR000254">
    <property type="entry name" value="CBD"/>
</dbReference>
<evidence type="ECO:0000256" key="1">
    <source>
        <dbReference type="ARBA" id="ARBA00001641"/>
    </source>
</evidence>
<dbReference type="GO" id="GO:0030248">
    <property type="term" value="F:cellulose binding"/>
    <property type="evidence" value="ECO:0007669"/>
    <property type="project" value="InterPro"/>
</dbReference>
<evidence type="ECO:0000256" key="12">
    <source>
        <dbReference type="SAM" id="MobiDB-lite"/>
    </source>
</evidence>
<evidence type="ECO:0000256" key="8">
    <source>
        <dbReference type="ARBA" id="ARBA00023277"/>
    </source>
</evidence>
<evidence type="ECO:0000259" key="14">
    <source>
        <dbReference type="PROSITE" id="PS51164"/>
    </source>
</evidence>
<evidence type="ECO:0000256" key="13">
    <source>
        <dbReference type="SAM" id="SignalP"/>
    </source>
</evidence>
<evidence type="ECO:0000256" key="9">
    <source>
        <dbReference type="ARBA" id="ARBA00023295"/>
    </source>
</evidence>
<evidence type="ECO:0000256" key="3">
    <source>
        <dbReference type="ARBA" id="ARBA00022729"/>
    </source>
</evidence>
<dbReference type="STRING" id="933852.A0A0C3AM68"/>
<reference evidence="15 16" key="1">
    <citation type="submission" date="2014-04" db="EMBL/GenBank/DDBJ databases">
        <authorList>
            <consortium name="DOE Joint Genome Institute"/>
            <person name="Kuo A."/>
            <person name="Zuccaro A."/>
            <person name="Kohler A."/>
            <person name="Nagy L.G."/>
            <person name="Floudas D."/>
            <person name="Copeland A."/>
            <person name="Barry K.W."/>
            <person name="Cichocki N."/>
            <person name="Veneault-Fourrey C."/>
            <person name="LaButti K."/>
            <person name="Lindquist E.A."/>
            <person name="Lipzen A."/>
            <person name="Lundell T."/>
            <person name="Morin E."/>
            <person name="Murat C."/>
            <person name="Sun H."/>
            <person name="Tunlid A."/>
            <person name="Henrissat B."/>
            <person name="Grigoriev I.V."/>
            <person name="Hibbett D.S."/>
            <person name="Martin F."/>
            <person name="Nordberg H.P."/>
            <person name="Cantor M.N."/>
            <person name="Hua S.X."/>
        </authorList>
    </citation>
    <scope>NUCLEOTIDE SEQUENCE [LARGE SCALE GENOMIC DNA]</scope>
    <source>
        <strain evidence="15 16">MAFF 305830</strain>
    </source>
</reference>
<dbReference type="Pfam" id="PF00840">
    <property type="entry name" value="Glyco_hydro_7"/>
    <property type="match status" value="1"/>
</dbReference>
<dbReference type="AlphaFoldDB" id="A0A0C3AM68"/>
<dbReference type="PRINTS" id="PR00734">
    <property type="entry name" value="GLHYDRLASE7"/>
</dbReference>
<evidence type="ECO:0000313" key="15">
    <source>
        <dbReference type="EMBL" id="KIM21094.1"/>
    </source>
</evidence>
<feature type="chain" id="PRO_5002175385" description="Glucanase" evidence="13">
    <location>
        <begin position="19"/>
        <end position="529"/>
    </location>
</feature>
<dbReference type="SUPFAM" id="SSF49899">
    <property type="entry name" value="Concanavalin A-like lectins/glucanases"/>
    <property type="match status" value="1"/>
</dbReference>
<name>A0A0C3AM68_SERVB</name>
<keyword evidence="3 13" id="KW-0732">Signal</keyword>
<evidence type="ECO:0000256" key="4">
    <source>
        <dbReference type="ARBA" id="ARBA00022801"/>
    </source>
</evidence>
<organism evidence="15 16">
    <name type="scientific">Serendipita vermifera MAFF 305830</name>
    <dbReference type="NCBI Taxonomy" id="933852"/>
    <lineage>
        <taxon>Eukaryota</taxon>
        <taxon>Fungi</taxon>
        <taxon>Dikarya</taxon>
        <taxon>Basidiomycota</taxon>
        <taxon>Agaricomycotina</taxon>
        <taxon>Agaricomycetes</taxon>
        <taxon>Sebacinales</taxon>
        <taxon>Serendipitaceae</taxon>
        <taxon>Serendipita</taxon>
    </lineage>
</organism>
<protein>
    <recommendedName>
        <fullName evidence="11">Glucanase</fullName>
        <ecNumber evidence="11">3.2.1.-</ecNumber>
    </recommendedName>
</protein>
<dbReference type="HOGENOM" id="CLU_020817_3_2_1"/>
<proteinExistence type="inferred from homology"/>
<dbReference type="Pfam" id="PF00734">
    <property type="entry name" value="CBM_1"/>
    <property type="match status" value="1"/>
</dbReference>
<evidence type="ECO:0000256" key="7">
    <source>
        <dbReference type="ARBA" id="ARBA00023180"/>
    </source>
</evidence>
<dbReference type="GO" id="GO:0016162">
    <property type="term" value="F:cellulose 1,4-beta-cellobiosidase activity"/>
    <property type="evidence" value="ECO:0007669"/>
    <property type="project" value="UniProtKB-EC"/>
</dbReference>
<dbReference type="SUPFAM" id="SSF57180">
    <property type="entry name" value="Cellulose-binding domain"/>
    <property type="match status" value="1"/>
</dbReference>
<dbReference type="InterPro" id="IPR037019">
    <property type="entry name" value="Glyco_hydro_7_sf"/>
</dbReference>
<dbReference type="EMBL" id="KN824393">
    <property type="protein sequence ID" value="KIM21094.1"/>
    <property type="molecule type" value="Genomic_DNA"/>
</dbReference>
<dbReference type="OrthoDB" id="412382at2759"/>
<evidence type="ECO:0000313" key="16">
    <source>
        <dbReference type="Proteomes" id="UP000054097"/>
    </source>
</evidence>
<dbReference type="GO" id="GO:0005576">
    <property type="term" value="C:extracellular region"/>
    <property type="evidence" value="ECO:0007669"/>
    <property type="project" value="InterPro"/>
</dbReference>
<dbReference type="Proteomes" id="UP000054097">
    <property type="component" value="Unassembled WGS sequence"/>
</dbReference>
<keyword evidence="16" id="KW-1185">Reference proteome</keyword>
<dbReference type="EC" id="3.2.1.-" evidence="11"/>
<dbReference type="SMART" id="SM00236">
    <property type="entry name" value="fCBD"/>
    <property type="match status" value="1"/>
</dbReference>
<keyword evidence="6" id="KW-1015">Disulfide bond</keyword>
<dbReference type="CDD" id="cd07999">
    <property type="entry name" value="GH7_CBH_EG"/>
    <property type="match status" value="1"/>
</dbReference>
<accession>A0A0C3AM68</accession>
<dbReference type="PANTHER" id="PTHR33753">
    <property type="entry name" value="1,4-BETA-D-GLUCAN CELLOBIOHYDROLASE B"/>
    <property type="match status" value="1"/>
</dbReference>
<dbReference type="InterPro" id="IPR013320">
    <property type="entry name" value="ConA-like_dom_sf"/>
</dbReference>
<dbReference type="FunFam" id="2.70.100.10:FF:000001">
    <property type="entry name" value="Glucanase"/>
    <property type="match status" value="1"/>
</dbReference>
<evidence type="ECO:0000256" key="10">
    <source>
        <dbReference type="ARBA" id="ARBA00023326"/>
    </source>
</evidence>
<feature type="domain" description="CBM1" evidence="14">
    <location>
        <begin position="493"/>
        <end position="529"/>
    </location>
</feature>
<dbReference type="InterPro" id="IPR001722">
    <property type="entry name" value="Glyco_hydro_7"/>
</dbReference>
<evidence type="ECO:0000256" key="6">
    <source>
        <dbReference type="ARBA" id="ARBA00023157"/>
    </source>
</evidence>
<dbReference type="PANTHER" id="PTHR33753:SF2">
    <property type="entry name" value="GLYCOSIDE HYDROLASE FAMILY 7 PROTEIN"/>
    <property type="match status" value="1"/>
</dbReference>
<keyword evidence="8" id="KW-0119">Carbohydrate metabolism</keyword>
<dbReference type="Gene3D" id="2.70.100.10">
    <property type="entry name" value="Glycoside hydrolase, family 7, domain"/>
    <property type="match status" value="1"/>
</dbReference>
<keyword evidence="10 11" id="KW-0624">Polysaccharide degradation</keyword>
<keyword evidence="5 11" id="KW-0136">Cellulose degradation</keyword>